<accession>A0ACA9RPF3</accession>
<sequence length="159" mass="17300">LSSTASRDAINNHYAMLTSCFAKSISDDVTIQSNHPSIIKNISFGSFNCYIGMFNPSDAVKLARLPEVENVESDKTIRIVSKRTKPPSNRTTTTPLNLDRIDQQRRPLDGKYTYPSSAGSNVNVYIVDGGVNVKNKEFGGRAKLGPALCKGCSNDDILG</sequence>
<evidence type="ECO:0000313" key="2">
    <source>
        <dbReference type="Proteomes" id="UP000789920"/>
    </source>
</evidence>
<dbReference type="Proteomes" id="UP000789920">
    <property type="component" value="Unassembled WGS sequence"/>
</dbReference>
<protein>
    <submittedName>
        <fullName evidence="1">30141_t:CDS:1</fullName>
    </submittedName>
</protein>
<proteinExistence type="predicted"/>
<evidence type="ECO:0000313" key="1">
    <source>
        <dbReference type="EMBL" id="CAG8803065.1"/>
    </source>
</evidence>
<organism evidence="1 2">
    <name type="scientific">Racocetra persica</name>
    <dbReference type="NCBI Taxonomy" id="160502"/>
    <lineage>
        <taxon>Eukaryota</taxon>
        <taxon>Fungi</taxon>
        <taxon>Fungi incertae sedis</taxon>
        <taxon>Mucoromycota</taxon>
        <taxon>Glomeromycotina</taxon>
        <taxon>Glomeromycetes</taxon>
        <taxon>Diversisporales</taxon>
        <taxon>Gigasporaceae</taxon>
        <taxon>Racocetra</taxon>
    </lineage>
</organism>
<feature type="non-terminal residue" evidence="1">
    <location>
        <position position="1"/>
    </location>
</feature>
<dbReference type="EMBL" id="CAJVQC010062816">
    <property type="protein sequence ID" value="CAG8803065.1"/>
    <property type="molecule type" value="Genomic_DNA"/>
</dbReference>
<name>A0ACA9RPF3_9GLOM</name>
<comment type="caution">
    <text evidence="1">The sequence shown here is derived from an EMBL/GenBank/DDBJ whole genome shotgun (WGS) entry which is preliminary data.</text>
</comment>
<feature type="non-terminal residue" evidence="1">
    <location>
        <position position="159"/>
    </location>
</feature>
<reference evidence="1" key="1">
    <citation type="submission" date="2021-06" db="EMBL/GenBank/DDBJ databases">
        <authorList>
            <person name="Kallberg Y."/>
            <person name="Tangrot J."/>
            <person name="Rosling A."/>
        </authorList>
    </citation>
    <scope>NUCLEOTIDE SEQUENCE</scope>
    <source>
        <strain evidence="1">MA461A</strain>
    </source>
</reference>
<keyword evidence="2" id="KW-1185">Reference proteome</keyword>
<gene>
    <name evidence="1" type="ORF">RPERSI_LOCUS21445</name>
</gene>